<keyword evidence="3" id="KW-1185">Reference proteome</keyword>
<keyword evidence="1" id="KW-0472">Membrane</keyword>
<organism evidence="2 3">
    <name type="scientific">Streptomyces desertarenae</name>
    <dbReference type="NCBI Taxonomy" id="2666184"/>
    <lineage>
        <taxon>Bacteria</taxon>
        <taxon>Bacillati</taxon>
        <taxon>Actinomycetota</taxon>
        <taxon>Actinomycetes</taxon>
        <taxon>Kitasatosporales</taxon>
        <taxon>Streptomycetaceae</taxon>
        <taxon>Streptomyces</taxon>
    </lineage>
</organism>
<comment type="caution">
    <text evidence="2">The sequence shown here is derived from an EMBL/GenBank/DDBJ whole genome shotgun (WGS) entry which is preliminary data.</text>
</comment>
<dbReference type="EMBL" id="JBHUFU010000003">
    <property type="protein sequence ID" value="MFD1829293.1"/>
    <property type="molecule type" value="Genomic_DNA"/>
</dbReference>
<evidence type="ECO:0000313" key="2">
    <source>
        <dbReference type="EMBL" id="MFD1829293.1"/>
    </source>
</evidence>
<protein>
    <recommendedName>
        <fullName evidence="4">DUF378 domain-containing protein</fullName>
    </recommendedName>
</protein>
<name>A0ABW4PHM6_9ACTN</name>
<dbReference type="RefSeq" id="WP_380897692.1">
    <property type="nucleotide sequence ID" value="NZ_JBHUFU010000003.1"/>
</dbReference>
<evidence type="ECO:0000313" key="3">
    <source>
        <dbReference type="Proteomes" id="UP001597365"/>
    </source>
</evidence>
<accession>A0ABW4PHM6</accession>
<reference evidence="3" key="1">
    <citation type="journal article" date="2019" name="Int. J. Syst. Evol. Microbiol.">
        <title>The Global Catalogue of Microorganisms (GCM) 10K type strain sequencing project: providing services to taxonomists for standard genome sequencing and annotation.</title>
        <authorList>
            <consortium name="The Broad Institute Genomics Platform"/>
            <consortium name="The Broad Institute Genome Sequencing Center for Infectious Disease"/>
            <person name="Wu L."/>
            <person name="Ma J."/>
        </authorList>
    </citation>
    <scope>NUCLEOTIDE SEQUENCE [LARGE SCALE GENOMIC DNA]</scope>
    <source>
        <strain evidence="3">CGMCC 4.7455</strain>
    </source>
</reference>
<evidence type="ECO:0008006" key="4">
    <source>
        <dbReference type="Google" id="ProtNLM"/>
    </source>
</evidence>
<proteinExistence type="predicted"/>
<feature type="transmembrane region" description="Helical" evidence="1">
    <location>
        <begin position="46"/>
        <end position="63"/>
    </location>
</feature>
<dbReference type="Proteomes" id="UP001597365">
    <property type="component" value="Unassembled WGS sequence"/>
</dbReference>
<sequence>MPETGKKINALAALVVLALVIALALNLADAVWDLSGPAWSTLRKTSGAVFGILLVTYLIRRGVRKEKIRRH</sequence>
<keyword evidence="1" id="KW-1133">Transmembrane helix</keyword>
<evidence type="ECO:0000256" key="1">
    <source>
        <dbReference type="SAM" id="Phobius"/>
    </source>
</evidence>
<gene>
    <name evidence="2" type="ORF">ACFSJS_06410</name>
</gene>
<keyword evidence="1" id="KW-0812">Transmembrane</keyword>